<dbReference type="SUPFAM" id="SSF46785">
    <property type="entry name" value="Winged helix' DNA-binding domain"/>
    <property type="match status" value="1"/>
</dbReference>
<organism evidence="8 9">
    <name type="scientific">Mycobacterium tuberculosis (strain CDC 1551 / Oshkosh)</name>
    <dbReference type="NCBI Taxonomy" id="83331"/>
    <lineage>
        <taxon>Bacteria</taxon>
        <taxon>Bacillati</taxon>
        <taxon>Actinomycetota</taxon>
        <taxon>Actinomycetes</taxon>
        <taxon>Mycobacteriales</taxon>
        <taxon>Mycobacteriaceae</taxon>
        <taxon>Mycobacterium</taxon>
        <taxon>Mycobacterium tuberculosis complex</taxon>
    </lineage>
</organism>
<dbReference type="GO" id="GO:0003700">
    <property type="term" value="F:DNA-binding transcription factor activity"/>
    <property type="evidence" value="ECO:0007669"/>
    <property type="project" value="InterPro"/>
</dbReference>
<dbReference type="PRINTS" id="PR00039">
    <property type="entry name" value="HTHLYSR"/>
</dbReference>
<dbReference type="Pfam" id="PF03466">
    <property type="entry name" value="LysR_substrate"/>
    <property type="match status" value="1"/>
</dbReference>
<evidence type="ECO:0000256" key="5">
    <source>
        <dbReference type="ARBA" id="ARBA00040885"/>
    </source>
</evidence>
<dbReference type="SUPFAM" id="SSF53850">
    <property type="entry name" value="Periplasmic binding protein-like II"/>
    <property type="match status" value="1"/>
</dbReference>
<dbReference type="InterPro" id="IPR000847">
    <property type="entry name" value="LysR_HTH_N"/>
</dbReference>
<sequence length="316" mass="34479">MRVLFRQLEYFVAVAQERHFARAAEKCYVSQPALSSAIAKLERELNVTLINRGHSFEGLTREGERLVVWAKRILAEHAAFKAEVDAVRSGITGTLRLGTVPTASTTASLVLSAFCSAHPLAKVQVCSRLAATELYRRLREFELDAVIVHPETQDSDDVDLVPLYEEQYVLLSPADMLPPGTSTLVWRDAAQLPLALLTADMRDRQVIDAAFADHAVSAIPQVETDSVASLFAQVATGNWASIVPHTWLWAMPMSGPTGGEIRAVELVDPVLKAQIALATNALGPGSPVARALITCAQALALNEFFDTQLRGITRRR</sequence>
<dbReference type="GO" id="GO:0003677">
    <property type="term" value="F:DNA binding"/>
    <property type="evidence" value="ECO:0007669"/>
    <property type="project" value="UniProtKB-KW"/>
</dbReference>
<dbReference type="FunFam" id="1.10.10.10:FF:000001">
    <property type="entry name" value="LysR family transcriptional regulator"/>
    <property type="match status" value="1"/>
</dbReference>
<evidence type="ECO:0000256" key="6">
    <source>
        <dbReference type="ARBA" id="ARBA00056658"/>
    </source>
</evidence>
<keyword evidence="9" id="KW-1185">Reference proteome</keyword>
<dbReference type="PANTHER" id="PTHR30419">
    <property type="entry name" value="HTH-TYPE TRANSCRIPTIONAL REGULATOR YBHD"/>
    <property type="match status" value="1"/>
</dbReference>
<keyword evidence="2" id="KW-0805">Transcription regulation</keyword>
<dbReference type="CDD" id="cd05466">
    <property type="entry name" value="PBP2_LTTR_substrate"/>
    <property type="match status" value="1"/>
</dbReference>
<dbReference type="PROSITE" id="PS50931">
    <property type="entry name" value="HTH_LYSR"/>
    <property type="match status" value="1"/>
</dbReference>
<evidence type="ECO:0000256" key="4">
    <source>
        <dbReference type="ARBA" id="ARBA00023163"/>
    </source>
</evidence>
<keyword evidence="4" id="KW-0804">Transcription</keyword>
<evidence type="ECO:0000256" key="1">
    <source>
        <dbReference type="ARBA" id="ARBA00009437"/>
    </source>
</evidence>
<protein>
    <recommendedName>
        <fullName evidence="5">Probable hydrogen peroxide-inducible genes activator</fullName>
    </recommendedName>
</protein>
<proteinExistence type="inferred from homology"/>
<dbReference type="Pfam" id="PF00126">
    <property type="entry name" value="HTH_1"/>
    <property type="match status" value="1"/>
</dbReference>
<dbReference type="EMBL" id="AE000516">
    <property type="protein sequence ID" value="AAK44349.1"/>
    <property type="molecule type" value="Genomic_DNA"/>
</dbReference>
<comment type="similarity">
    <text evidence="1">Belongs to the LysR transcriptional regulatory family.</text>
</comment>
<dbReference type="InterPro" id="IPR050950">
    <property type="entry name" value="HTH-type_LysR_regulators"/>
</dbReference>
<dbReference type="HOGENOM" id="CLU_039613_6_2_11"/>
<feature type="domain" description="HTH lysR-type" evidence="7">
    <location>
        <begin position="3"/>
        <end position="59"/>
    </location>
</feature>
<evidence type="ECO:0000259" key="7">
    <source>
        <dbReference type="PROSITE" id="PS50931"/>
    </source>
</evidence>
<dbReference type="Gene3D" id="3.40.190.290">
    <property type="match status" value="1"/>
</dbReference>
<dbReference type="InterPro" id="IPR036390">
    <property type="entry name" value="WH_DNA-bd_sf"/>
</dbReference>
<dbReference type="Proteomes" id="UP000001020">
    <property type="component" value="Chromosome"/>
</dbReference>
<dbReference type="Gene3D" id="1.10.10.10">
    <property type="entry name" value="Winged helix-like DNA-binding domain superfamily/Winged helix DNA-binding domain"/>
    <property type="match status" value="1"/>
</dbReference>
<reference evidence="8 9" key="1">
    <citation type="journal article" date="2002" name="J. Bacteriol.">
        <title>Whole-genome comparison of Mycobacterium tuberculosis clinical and laboratory strains.</title>
        <authorList>
            <person name="Fleischmann R.D."/>
            <person name="Alland D."/>
            <person name="Eisen J.A."/>
            <person name="Carpenter L."/>
            <person name="White O."/>
            <person name="Peterson J."/>
            <person name="DeBoy R."/>
            <person name="Dodson R."/>
            <person name="Gwinn M."/>
            <person name="Haft D."/>
            <person name="Hickey E."/>
            <person name="Kolonay J.F."/>
            <person name="Nelson W.C."/>
            <person name="Umayam L.A."/>
            <person name="Ermolaeva M."/>
            <person name="Salzberg S.L."/>
            <person name="Delcher A."/>
            <person name="Utterback T."/>
            <person name="Weidman J."/>
            <person name="Khouri H."/>
            <person name="Gill J."/>
            <person name="Mikula A."/>
            <person name="Bishai W."/>
            <person name="Jacobs Jr W.R.Jr."/>
            <person name="Venter J.C."/>
            <person name="Fraser C.M."/>
        </authorList>
    </citation>
    <scope>NUCLEOTIDE SEQUENCE [LARGE SCALE GENOMIC DNA]</scope>
    <source>
        <strain evidence="9">CDC 1551 / Oshkosh</strain>
    </source>
</reference>
<evidence type="ECO:0000313" key="8">
    <source>
        <dbReference type="EMBL" id="AAK44349.1"/>
    </source>
</evidence>
<dbReference type="AlphaFoldDB" id="Q8VKR3"/>
<evidence type="ECO:0000256" key="3">
    <source>
        <dbReference type="ARBA" id="ARBA00023125"/>
    </source>
</evidence>
<dbReference type="InterPro" id="IPR036388">
    <property type="entry name" value="WH-like_DNA-bd_sf"/>
</dbReference>
<comment type="function">
    <text evidence="6">Required for the induction the katG gene for catalase. Involved in the response to hydrogen peroxide.</text>
</comment>
<dbReference type="PANTHER" id="PTHR30419:SF31">
    <property type="entry name" value="BLR3139 PROTEIN"/>
    <property type="match status" value="1"/>
</dbReference>
<gene>
    <name evidence="8" type="ordered locus">MT0125.1</name>
</gene>
<evidence type="ECO:0000256" key="2">
    <source>
        <dbReference type="ARBA" id="ARBA00023015"/>
    </source>
</evidence>
<evidence type="ECO:0000313" key="9">
    <source>
        <dbReference type="Proteomes" id="UP000001020"/>
    </source>
</evidence>
<dbReference type="InterPro" id="IPR005119">
    <property type="entry name" value="LysR_subst-bd"/>
</dbReference>
<keyword evidence="3" id="KW-0238">DNA-binding</keyword>
<dbReference type="GO" id="GO:0005829">
    <property type="term" value="C:cytosol"/>
    <property type="evidence" value="ECO:0007669"/>
    <property type="project" value="TreeGrafter"/>
</dbReference>
<accession>Q8VKR3</accession>
<dbReference type="KEGG" id="mtc:MT0125.1"/>
<name>Q8VKR3_MYCTO</name>